<evidence type="ECO:0000256" key="2">
    <source>
        <dbReference type="ARBA" id="ARBA00022448"/>
    </source>
</evidence>
<evidence type="ECO:0000313" key="6">
    <source>
        <dbReference type="EMBL" id="GAE30751.1"/>
    </source>
</evidence>
<dbReference type="SUPFAM" id="SSF52540">
    <property type="entry name" value="P-loop containing nucleoside triphosphate hydrolases"/>
    <property type="match status" value="1"/>
</dbReference>
<comment type="similarity">
    <text evidence="1">Belongs to the ABC transporter superfamily.</text>
</comment>
<evidence type="ECO:0000256" key="3">
    <source>
        <dbReference type="ARBA" id="ARBA00022741"/>
    </source>
</evidence>
<dbReference type="EMBL" id="BAUU01000013">
    <property type="protein sequence ID" value="GAE30751.1"/>
    <property type="molecule type" value="Genomic_DNA"/>
</dbReference>
<keyword evidence="2" id="KW-0813">Transport</keyword>
<keyword evidence="7" id="KW-1185">Reference proteome</keyword>
<dbReference type="Proteomes" id="UP000018895">
    <property type="component" value="Unassembled WGS sequence"/>
</dbReference>
<dbReference type="Gene3D" id="3.40.50.300">
    <property type="entry name" value="P-loop containing nucleotide triphosphate hydrolases"/>
    <property type="match status" value="1"/>
</dbReference>
<dbReference type="Pfam" id="PF00005">
    <property type="entry name" value="ABC_tran"/>
    <property type="match status" value="1"/>
</dbReference>
<dbReference type="STRING" id="1236971.JCM9152_2167"/>
<dbReference type="PANTHER" id="PTHR42711">
    <property type="entry name" value="ABC TRANSPORTER ATP-BINDING PROTEIN"/>
    <property type="match status" value="1"/>
</dbReference>
<dbReference type="InterPro" id="IPR027417">
    <property type="entry name" value="P-loop_NTPase"/>
</dbReference>
<evidence type="ECO:0000313" key="7">
    <source>
        <dbReference type="Proteomes" id="UP000018895"/>
    </source>
</evidence>
<sequence length="58" mass="6050">MPNEIMVDVKGLEKKYGSVTAVKGVVFQVEKGEIFGLLGPNGAGKTTTIEMLVAPEAG</sequence>
<dbReference type="GO" id="GO:0016887">
    <property type="term" value="F:ATP hydrolysis activity"/>
    <property type="evidence" value="ECO:0007669"/>
    <property type="project" value="InterPro"/>
</dbReference>
<dbReference type="InterPro" id="IPR050763">
    <property type="entry name" value="ABC_transporter_ATP-binding"/>
</dbReference>
<name>W4QF94_9BACI</name>
<comment type="caution">
    <text evidence="6">The sequence shown here is derived from an EMBL/GenBank/DDBJ whole genome shotgun (WGS) entry which is preliminary data.</text>
</comment>
<dbReference type="InterPro" id="IPR003439">
    <property type="entry name" value="ABC_transporter-like_ATP-bd"/>
</dbReference>
<protein>
    <submittedName>
        <fullName evidence="6">ABC transporter ATP-binding protein</fullName>
    </submittedName>
</protein>
<feature type="domain" description="ABC transporter" evidence="5">
    <location>
        <begin position="23"/>
        <end position="53"/>
    </location>
</feature>
<gene>
    <name evidence="6" type="ORF">JCM9152_2167</name>
</gene>
<evidence type="ECO:0000259" key="5">
    <source>
        <dbReference type="Pfam" id="PF00005"/>
    </source>
</evidence>
<keyword evidence="4 6" id="KW-0067">ATP-binding</keyword>
<keyword evidence="3" id="KW-0547">Nucleotide-binding</keyword>
<evidence type="ECO:0000256" key="4">
    <source>
        <dbReference type="ARBA" id="ARBA00022840"/>
    </source>
</evidence>
<organism evidence="6 7">
    <name type="scientific">Halalkalibacter hemicellulosilyticusJCM 9152</name>
    <dbReference type="NCBI Taxonomy" id="1236971"/>
    <lineage>
        <taxon>Bacteria</taxon>
        <taxon>Bacillati</taxon>
        <taxon>Bacillota</taxon>
        <taxon>Bacilli</taxon>
        <taxon>Bacillales</taxon>
        <taxon>Bacillaceae</taxon>
        <taxon>Halalkalibacter</taxon>
    </lineage>
</organism>
<evidence type="ECO:0000256" key="1">
    <source>
        <dbReference type="ARBA" id="ARBA00005417"/>
    </source>
</evidence>
<dbReference type="AlphaFoldDB" id="W4QF94"/>
<dbReference type="PANTHER" id="PTHR42711:SF5">
    <property type="entry name" value="ABC TRANSPORTER ATP-BINDING PROTEIN NATA"/>
    <property type="match status" value="1"/>
</dbReference>
<reference evidence="6" key="1">
    <citation type="journal article" date="2014" name="Genome Announc.">
        <title>Draft Genome Sequences of Three Alkaliphilic Bacillus Strains, Bacillus wakoensis JCM 9140T, Bacillus akibai JCM 9157T, and Bacillus hemicellulosilyticus JCM 9152T.</title>
        <authorList>
            <person name="Yuki M."/>
            <person name="Oshima K."/>
            <person name="Suda W."/>
            <person name="Oshida Y."/>
            <person name="Kitamura K."/>
            <person name="Iida T."/>
            <person name="Hattori M."/>
            <person name="Ohkuma M."/>
        </authorList>
    </citation>
    <scope>NUCLEOTIDE SEQUENCE [LARGE SCALE GENOMIC DNA]</scope>
    <source>
        <strain evidence="6">JCM 9152</strain>
    </source>
</reference>
<dbReference type="GO" id="GO:0005524">
    <property type="term" value="F:ATP binding"/>
    <property type="evidence" value="ECO:0007669"/>
    <property type="project" value="UniProtKB-KW"/>
</dbReference>
<accession>W4QF94</accession>
<proteinExistence type="inferred from homology"/>